<gene>
    <name evidence="1" type="ORF">CTRU02_209065</name>
</gene>
<comment type="caution">
    <text evidence="1">The sequence shown here is derived from an EMBL/GenBank/DDBJ whole genome shotgun (WGS) entry which is preliminary data.</text>
</comment>
<name>A0ACC3YY62_COLTU</name>
<dbReference type="Proteomes" id="UP000805649">
    <property type="component" value="Unassembled WGS sequence"/>
</dbReference>
<evidence type="ECO:0000313" key="1">
    <source>
        <dbReference type="EMBL" id="KAL0936849.1"/>
    </source>
</evidence>
<proteinExistence type="predicted"/>
<reference evidence="1 2" key="1">
    <citation type="journal article" date="2020" name="Phytopathology">
        <title>Genome Sequence Resources of Colletotrichum truncatum, C. plurivorum, C. musicola, and C. sojae: Four Species Pathogenic to Soybean (Glycine max).</title>
        <authorList>
            <person name="Rogerio F."/>
            <person name="Boufleur T.R."/>
            <person name="Ciampi-Guillardi M."/>
            <person name="Sukno S.A."/>
            <person name="Thon M.R."/>
            <person name="Massola Junior N.S."/>
            <person name="Baroncelli R."/>
        </authorList>
    </citation>
    <scope>NUCLEOTIDE SEQUENCE [LARGE SCALE GENOMIC DNA]</scope>
    <source>
        <strain evidence="1 2">CMES1059</strain>
    </source>
</reference>
<keyword evidence="2" id="KW-1185">Reference proteome</keyword>
<evidence type="ECO:0000313" key="2">
    <source>
        <dbReference type="Proteomes" id="UP000805649"/>
    </source>
</evidence>
<organism evidence="1 2">
    <name type="scientific">Colletotrichum truncatum</name>
    <name type="common">Anthracnose fungus</name>
    <name type="synonym">Colletotrichum capsici</name>
    <dbReference type="NCBI Taxonomy" id="5467"/>
    <lineage>
        <taxon>Eukaryota</taxon>
        <taxon>Fungi</taxon>
        <taxon>Dikarya</taxon>
        <taxon>Ascomycota</taxon>
        <taxon>Pezizomycotina</taxon>
        <taxon>Sordariomycetes</taxon>
        <taxon>Hypocreomycetidae</taxon>
        <taxon>Glomerellales</taxon>
        <taxon>Glomerellaceae</taxon>
        <taxon>Colletotrichum</taxon>
        <taxon>Colletotrichum truncatum species complex</taxon>
    </lineage>
</organism>
<dbReference type="EMBL" id="VUJX02000005">
    <property type="protein sequence ID" value="KAL0936849.1"/>
    <property type="molecule type" value="Genomic_DNA"/>
</dbReference>
<sequence length="497" mass="54711">MTERLPLNPIPKTNTRRKTRVCTREACETCREKKAKCDGDNPCSRCSSRGLKCKYETRSYQTKRSLQVELEELKDAQRQRDAVLQALAAPGQTHDVLLRLWSGEPLERIYETISVTGFTSSPEKENHDETPDYSDQNYRELSSLSSRNSLTSPPILNYSVSGRLSHPEAGHIQGVLEEERFQPNLSAQQPESMIPVFSTPNYGGMAPTAHSDIVSPMEYSPPATFGMFLDSQNPPMGPSRQPAGNPVPTDDFGAASWWAQSDQNPAFSSFSSYSTSDSLPWLNTQNTVTPPSQASSTYTIPPATPSPTTISSSLSSSYSFPEMTPANVASSATENEFTMGTPPKKRKSTAGTSASTPIDIDAEENDANVLPRQSKSPSQQPPQNRERHRQASARNWQKQKQQTADLQAAKNEAEARNKELQRQYSEVLNEVMTVKNALMEHARCNHPAISSWLRSQATNYVLDGVNPDDKKSKTGMAGATRMVRSGDPVGCTGPACR</sequence>
<protein>
    <submittedName>
        <fullName evidence="1">Fungal specific transcription factor domain-containing protein</fullName>
    </submittedName>
</protein>
<accession>A0ACC3YY62</accession>